<dbReference type="eggNOG" id="COG1452">
    <property type="taxonomic scope" value="Bacteria"/>
</dbReference>
<keyword evidence="4" id="KW-1185">Reference proteome</keyword>
<feature type="signal peptide" evidence="1">
    <location>
        <begin position="1"/>
        <end position="19"/>
    </location>
</feature>
<dbReference type="EMBL" id="CP002444">
    <property type="protein sequence ID" value="ADU97310.1"/>
    <property type="molecule type" value="Genomic_DNA"/>
</dbReference>
<evidence type="ECO:0000313" key="4">
    <source>
        <dbReference type="Proteomes" id="UP000006362"/>
    </source>
</evidence>
<dbReference type="STRING" id="648996.Theam_1347"/>
<dbReference type="InterPro" id="IPR007543">
    <property type="entry name" value="LptD_C"/>
</dbReference>
<dbReference type="Proteomes" id="UP000006362">
    <property type="component" value="Chromosome"/>
</dbReference>
<dbReference type="HAMAP" id="MF_01411">
    <property type="entry name" value="LPS_assembly_LptD"/>
    <property type="match status" value="1"/>
</dbReference>
<organism evidence="3 4">
    <name type="scientific">Thermovibrio ammonificans (strain DSM 15698 / JCM 12110 / HB-1)</name>
    <dbReference type="NCBI Taxonomy" id="648996"/>
    <lineage>
        <taxon>Bacteria</taxon>
        <taxon>Pseudomonadati</taxon>
        <taxon>Aquificota</taxon>
        <taxon>Aquificia</taxon>
        <taxon>Desulfurobacteriales</taxon>
        <taxon>Desulfurobacteriaceae</taxon>
        <taxon>Thermovibrio</taxon>
    </lineage>
</organism>
<name>E8T3Q3_THEA1</name>
<dbReference type="GO" id="GO:0009279">
    <property type="term" value="C:cell outer membrane"/>
    <property type="evidence" value="ECO:0007669"/>
    <property type="project" value="InterPro"/>
</dbReference>
<dbReference type="RefSeq" id="WP_013538096.1">
    <property type="nucleotide sequence ID" value="NC_014926.1"/>
</dbReference>
<dbReference type="InterPro" id="IPR020889">
    <property type="entry name" value="LipoPS_assembly_LptD"/>
</dbReference>
<gene>
    <name evidence="3" type="ordered locus">Theam_1347</name>
</gene>
<dbReference type="GO" id="GO:0043165">
    <property type="term" value="P:Gram-negative-bacterium-type cell outer membrane assembly"/>
    <property type="evidence" value="ECO:0007669"/>
    <property type="project" value="InterPro"/>
</dbReference>
<dbReference type="AlphaFoldDB" id="E8T3Q3"/>
<dbReference type="KEGG" id="tam:Theam_1347"/>
<accession>E8T3Q3</accession>
<evidence type="ECO:0000259" key="2">
    <source>
        <dbReference type="Pfam" id="PF04453"/>
    </source>
</evidence>
<evidence type="ECO:0000256" key="1">
    <source>
        <dbReference type="SAM" id="SignalP"/>
    </source>
</evidence>
<dbReference type="Gene3D" id="2.60.450.10">
    <property type="entry name" value="Lipopolysaccharide (LPS) transport protein A like domain"/>
    <property type="match status" value="1"/>
</dbReference>
<keyword evidence="1" id="KW-0732">Signal</keyword>
<feature type="chain" id="PRO_5003227352" evidence="1">
    <location>
        <begin position="20"/>
        <end position="648"/>
    </location>
</feature>
<dbReference type="PANTHER" id="PTHR30189">
    <property type="entry name" value="LPS-ASSEMBLY PROTEIN"/>
    <property type="match status" value="1"/>
</dbReference>
<feature type="domain" description="LptD C-terminal" evidence="2">
    <location>
        <begin position="271"/>
        <end position="544"/>
    </location>
</feature>
<proteinExistence type="inferred from homology"/>
<dbReference type="InterPro" id="IPR050218">
    <property type="entry name" value="LptD"/>
</dbReference>
<evidence type="ECO:0000313" key="3">
    <source>
        <dbReference type="EMBL" id="ADU97310.1"/>
    </source>
</evidence>
<sequence length="648" mass="74267">MRIGLPTVTLVLAPSVCLAAASQPVEITAQKVWGNANTQVRATGKVTVKFKDVTITGNNALYDREKGILRVWGNVTVTEPPARLKCSNIVYNLKTKKAVLEKVEGWLSSTDRIKAQRVERLNEKEWIAYDGEYTPCSHSCPDWSVTAKEFKVLLGESFQGKWVAFRVKEVPILVSPYLSGPLKRKRSSGLLFPRFGYVNKDGFIYKQPLYIVLGRSADLTVTLEKRTRNGKGLEANFRYVLGKENRGELDYYQIVKKERKDWKLNFSHYYFPSDYLYGSAKASVVSSRNYYTSSTSFNVEEETQLYSKSDVTGSKLWEHAILNVNAVYLRYLNGAADTIYQKLPNVNFYLMDTPIPKTPFTFNLDSEVTYFYRKAGGSSYRLNATPAVRYSRNFGVVKESALLSYLFTSYQHGGSRHLWKFTNSLRTNRFYPLGNYALSVNPELLFTYVESKDQSNLPLFDTTDRIPGEKSLSVSVTNYLYGPKGRVARGSLSTTFNMYSQSWQSVKGDLELSPLKWLSLRETVQFSPQEGRVEFSNTYTSVSLFGVNLWSNYYYQSIPEGLRYLRWGTSVPLGRYLTFSYSQRYDLKLSQDREKEYALTVNRGCWSGVLSYRWLKTYDNTIKYQIMLRINLVKLGSYGYKLSGERNP</sequence>
<dbReference type="GO" id="GO:1990351">
    <property type="term" value="C:transporter complex"/>
    <property type="evidence" value="ECO:0007669"/>
    <property type="project" value="TreeGrafter"/>
</dbReference>
<protein>
    <submittedName>
        <fullName evidence="3">Organic solvent tolerance protein</fullName>
    </submittedName>
</protein>
<dbReference type="GO" id="GO:0015920">
    <property type="term" value="P:lipopolysaccharide transport"/>
    <property type="evidence" value="ECO:0007669"/>
    <property type="project" value="InterPro"/>
</dbReference>
<dbReference type="PANTHER" id="PTHR30189:SF1">
    <property type="entry name" value="LPS-ASSEMBLY PROTEIN LPTD"/>
    <property type="match status" value="1"/>
</dbReference>
<reference evidence="3" key="1">
    <citation type="submission" date="2011-01" db="EMBL/GenBank/DDBJ databases">
        <title>Complete sequence of chromosome of Thermovibrio ammonificans HB-1.</title>
        <authorList>
            <consortium name="US DOE Joint Genome Institute"/>
            <person name="Lucas S."/>
            <person name="Copeland A."/>
            <person name="Lapidus A."/>
            <person name="Cheng J.-F."/>
            <person name="Goodwin L."/>
            <person name="Pitluck S."/>
            <person name="Davenport K."/>
            <person name="Detter J.C."/>
            <person name="Han C."/>
            <person name="Tapia R."/>
            <person name="Land M."/>
            <person name="Hauser L."/>
            <person name="Kyrpides N."/>
            <person name="Ivanova N."/>
            <person name="Ovchinnikova G."/>
            <person name="Vetriani C."/>
            <person name="Woyke T."/>
        </authorList>
    </citation>
    <scope>NUCLEOTIDE SEQUENCE [LARGE SCALE GENOMIC DNA]</scope>
    <source>
        <strain evidence="3">HB-1</strain>
    </source>
</reference>
<dbReference type="HOGENOM" id="CLU_009039_4_1_0"/>
<dbReference type="Pfam" id="PF04453">
    <property type="entry name" value="LptD"/>
    <property type="match status" value="1"/>
</dbReference>